<dbReference type="EMBL" id="BBYR01000031">
    <property type="protein sequence ID" value="GAP36102.1"/>
    <property type="molecule type" value="Genomic_DNA"/>
</dbReference>
<name>A0A0K8P0C3_PISS1</name>
<evidence type="ECO:0000313" key="3">
    <source>
        <dbReference type="Proteomes" id="UP000037660"/>
    </source>
</evidence>
<reference evidence="2 3" key="2">
    <citation type="journal article" date="2016" name="Science">
        <title>A bacterium that degrades and assimilates poly(ethylene terephthalate).</title>
        <authorList>
            <person name="Yoshida S."/>
            <person name="Hiraga K."/>
            <person name="Takehana T."/>
            <person name="Taniguchi I."/>
            <person name="Yamaji H."/>
            <person name="Maeda Y."/>
            <person name="Toyohara K."/>
            <person name="Miyamoto K."/>
            <person name="Kimura Y."/>
            <person name="Oda K."/>
        </authorList>
    </citation>
    <scope>NUCLEOTIDE SEQUENCE [LARGE SCALE GENOMIC DNA]</scope>
    <source>
        <strain evidence="3">NBRC 110686 / TISTR 2288 / 201-F6</strain>
    </source>
</reference>
<protein>
    <submittedName>
        <fullName evidence="2">Uncharacterized protein</fullName>
    </submittedName>
</protein>
<dbReference type="STRING" id="1547922.ISF6_1942"/>
<feature type="region of interest" description="Disordered" evidence="1">
    <location>
        <begin position="1"/>
        <end position="37"/>
    </location>
</feature>
<keyword evidence="3" id="KW-1185">Reference proteome</keyword>
<organism evidence="2 3">
    <name type="scientific">Piscinibacter sakaiensis</name>
    <name type="common">Ideonella sakaiensis</name>
    <dbReference type="NCBI Taxonomy" id="1547922"/>
    <lineage>
        <taxon>Bacteria</taxon>
        <taxon>Pseudomonadati</taxon>
        <taxon>Pseudomonadota</taxon>
        <taxon>Betaproteobacteria</taxon>
        <taxon>Burkholderiales</taxon>
        <taxon>Sphaerotilaceae</taxon>
        <taxon>Piscinibacter</taxon>
    </lineage>
</organism>
<proteinExistence type="predicted"/>
<dbReference type="AlphaFoldDB" id="A0A0K8P0C3"/>
<accession>A0A0K8P0C3</accession>
<gene>
    <name evidence="2" type="ORF">ISF6_1942</name>
</gene>
<sequence>MSRLDDPLAPQSLRSCPRGAPPIGPAEPSGWVGPPVASLLPPRGATHRAGGAVPWAWLDGAPQSLRSCPRGAPPIGPAEPSLGRGWIGRSRCALSSWVGGAWGRCSRQQRALGLGCWSVAGGLRGLAVAGVRWGRG</sequence>
<evidence type="ECO:0000256" key="1">
    <source>
        <dbReference type="SAM" id="MobiDB-lite"/>
    </source>
</evidence>
<evidence type="ECO:0000313" key="2">
    <source>
        <dbReference type="EMBL" id="GAP36102.1"/>
    </source>
</evidence>
<dbReference type="Proteomes" id="UP000037660">
    <property type="component" value="Unassembled WGS sequence"/>
</dbReference>
<reference evidence="3" key="1">
    <citation type="submission" date="2015-07" db="EMBL/GenBank/DDBJ databases">
        <title>Discovery of a poly(ethylene terephthalate assimilation.</title>
        <authorList>
            <person name="Yoshida S."/>
            <person name="Hiraga K."/>
            <person name="Takehana T."/>
            <person name="Taniguchi I."/>
            <person name="Yamaji H."/>
            <person name="Maeda Y."/>
            <person name="Toyohara K."/>
            <person name="Miyamoto K."/>
            <person name="Kimura Y."/>
            <person name="Oda K."/>
        </authorList>
    </citation>
    <scope>NUCLEOTIDE SEQUENCE [LARGE SCALE GENOMIC DNA]</scope>
    <source>
        <strain evidence="3">NBRC 110686 / TISTR 2288 / 201-F6</strain>
    </source>
</reference>
<comment type="caution">
    <text evidence="2">The sequence shown here is derived from an EMBL/GenBank/DDBJ whole genome shotgun (WGS) entry which is preliminary data.</text>
</comment>